<feature type="domain" description="HTH cro/C1-type" evidence="1">
    <location>
        <begin position="20"/>
        <end position="74"/>
    </location>
</feature>
<dbReference type="InterPro" id="IPR001387">
    <property type="entry name" value="Cro/C1-type_HTH"/>
</dbReference>
<dbReference type="Gene3D" id="1.10.260.40">
    <property type="entry name" value="lambda repressor-like DNA-binding domains"/>
    <property type="match status" value="1"/>
</dbReference>
<evidence type="ECO:0000313" key="3">
    <source>
        <dbReference type="Proteomes" id="UP000016662"/>
    </source>
</evidence>
<dbReference type="PROSITE" id="PS50943">
    <property type="entry name" value="HTH_CROC1"/>
    <property type="match status" value="1"/>
</dbReference>
<organism evidence="2 3">
    <name type="scientific">Ruminococcus callidus ATCC 27760</name>
    <dbReference type="NCBI Taxonomy" id="411473"/>
    <lineage>
        <taxon>Bacteria</taxon>
        <taxon>Bacillati</taxon>
        <taxon>Bacillota</taxon>
        <taxon>Clostridia</taxon>
        <taxon>Eubacteriales</taxon>
        <taxon>Oscillospiraceae</taxon>
        <taxon>Ruminococcus</taxon>
    </lineage>
</organism>
<reference evidence="2 3" key="1">
    <citation type="submission" date="2013-07" db="EMBL/GenBank/DDBJ databases">
        <authorList>
            <person name="Weinstock G."/>
            <person name="Sodergren E."/>
            <person name="Wylie T."/>
            <person name="Fulton L."/>
            <person name="Fulton R."/>
            <person name="Fronick C."/>
            <person name="O'Laughlin M."/>
            <person name="Godfrey J."/>
            <person name="Miner T."/>
            <person name="Herter B."/>
            <person name="Appelbaum E."/>
            <person name="Cordes M."/>
            <person name="Lek S."/>
            <person name="Wollam A."/>
            <person name="Pepin K.H."/>
            <person name="Palsikar V.B."/>
            <person name="Mitreva M."/>
            <person name="Wilson R.K."/>
        </authorList>
    </citation>
    <scope>NUCLEOTIDE SEQUENCE [LARGE SCALE GENOMIC DNA]</scope>
    <source>
        <strain evidence="2 3">ATCC 27760</strain>
    </source>
</reference>
<dbReference type="Proteomes" id="UP000016662">
    <property type="component" value="Unassembled WGS sequence"/>
</dbReference>
<keyword evidence="2" id="KW-0238">DNA-binding</keyword>
<name>U2KEL1_9FIRM</name>
<dbReference type="HOGENOM" id="CLU_1174748_0_0_9"/>
<dbReference type="SUPFAM" id="SSF47413">
    <property type="entry name" value="lambda repressor-like DNA-binding domains"/>
    <property type="match status" value="1"/>
</dbReference>
<dbReference type="STRING" id="411473.RUMCAL_00658"/>
<protein>
    <submittedName>
        <fullName evidence="2">DNA-binding helix-turn-helix protein</fullName>
    </submittedName>
</protein>
<accession>U2KEL1</accession>
<dbReference type="RefSeq" id="WP_021682089.1">
    <property type="nucleotide sequence ID" value="NZ_KI260397.1"/>
</dbReference>
<dbReference type="SMART" id="SM00530">
    <property type="entry name" value="HTH_XRE"/>
    <property type="match status" value="1"/>
</dbReference>
<dbReference type="PATRIC" id="fig|411473.3.peg.518"/>
<dbReference type="InterPro" id="IPR010982">
    <property type="entry name" value="Lambda_DNA-bd_dom_sf"/>
</dbReference>
<keyword evidence="3" id="KW-1185">Reference proteome</keyword>
<sequence length="236" mass="27400">MMNNYEIDETAWKKNFSDTLQRLMGKRNISINKLAAEILVDPKSIRNYIDKKSVPSAIILKKLADYFEVSTDSLIQSQDRFSGQTIAALAVILRDFDVSLVKADKDAVTLQFNDNVLAAILEELYFSRGKTDYAEIVETLSLHYGSMQTMNQHLVDYITFRNLMRHEYIYHGLEDDIAVYQDMDGNECYGMDAYTVEKIEKREEEWENMSQAEQSAWYQKYQNRTEKSDDTDAAKD</sequence>
<dbReference type="GO" id="GO:0003677">
    <property type="term" value="F:DNA binding"/>
    <property type="evidence" value="ECO:0007669"/>
    <property type="project" value="UniProtKB-KW"/>
</dbReference>
<comment type="caution">
    <text evidence="2">The sequence shown here is derived from an EMBL/GenBank/DDBJ whole genome shotgun (WGS) entry which is preliminary data.</text>
</comment>
<dbReference type="EMBL" id="AWVF01000080">
    <property type="protein sequence ID" value="ERJ96966.1"/>
    <property type="molecule type" value="Genomic_DNA"/>
</dbReference>
<evidence type="ECO:0000259" key="1">
    <source>
        <dbReference type="PROSITE" id="PS50943"/>
    </source>
</evidence>
<gene>
    <name evidence="2" type="ORF">RUMCAL_00658</name>
</gene>
<dbReference type="CDD" id="cd00093">
    <property type="entry name" value="HTH_XRE"/>
    <property type="match status" value="1"/>
</dbReference>
<dbReference type="AlphaFoldDB" id="U2KEL1"/>
<proteinExistence type="predicted"/>
<dbReference type="Pfam" id="PF12844">
    <property type="entry name" value="HTH_19"/>
    <property type="match status" value="1"/>
</dbReference>
<dbReference type="OrthoDB" id="9811208at2"/>
<evidence type="ECO:0000313" key="2">
    <source>
        <dbReference type="EMBL" id="ERJ96966.1"/>
    </source>
</evidence>